<feature type="compositionally biased region" description="Acidic residues" evidence="1">
    <location>
        <begin position="174"/>
        <end position="187"/>
    </location>
</feature>
<name>A0A426YCK1_ENSVE</name>
<reference evidence="2 3" key="1">
    <citation type="journal article" date="2014" name="Agronomy (Basel)">
        <title>A Draft Genome Sequence for Ensete ventricosum, the Drought-Tolerant Tree Against Hunger.</title>
        <authorList>
            <person name="Harrison J."/>
            <person name="Moore K.A."/>
            <person name="Paszkiewicz K."/>
            <person name="Jones T."/>
            <person name="Grant M."/>
            <person name="Ambacheew D."/>
            <person name="Muzemil S."/>
            <person name="Studholme D.J."/>
        </authorList>
    </citation>
    <scope>NUCLEOTIDE SEQUENCE [LARGE SCALE GENOMIC DNA]</scope>
</reference>
<dbReference type="EMBL" id="AMZH03013341">
    <property type="protein sequence ID" value="RRT49451.1"/>
    <property type="molecule type" value="Genomic_DNA"/>
</dbReference>
<sequence length="586" mass="65280">MRRVVLGRSLALSREAEMTPLDPISSLRSDVPGVLDWSAHPFGNIPSYLSEESVVVDRPKGILSPSRAIKEMIELWLVEVDRMDLGDLHGMSKVSREKTLIARSTASTQGVGEVPQTGAPRSSSKGSSNTPVPSKEPSRRHKKVKILSRRHKSRHDEGESRSHLKGKELATSVEEPEGLVESAEEDVSPVFHRPRSMKDLFKTKGKLKNSTKVWNDPLAAEEFERGLLHPQLARELYTLPSEMALFDRVHDASQLITFMDYRITSLQQEIDDLKSGGGPEAVTAVEERASELENELEKTKPRGDLSEVQRLLKEAWVKARKMDEELLQSMNALESARAELPRQAVDDYKESVGFKEGLKRMGRVTYEYDYRVALARLRSLHPDSEVEEDPFTVRLEDDLVTPDFAHPAWVGILTSLCDFVTEQVQQSGILRELPQPSVVAHPFRVEFLDLWPWVTPSGGMLSEEPIVGFELPSGHSCDIDPPSSAKMLVKNLRACPVGAVCASVSVEWARLVLARVPELARSHLGGEEVEHGWMEGALRSSSIGRRLARWSSGREEMPQLRSTLDSYKKVGSGGVPDVTPSMVKLV</sequence>
<feature type="region of interest" description="Disordered" evidence="1">
    <location>
        <begin position="103"/>
        <end position="187"/>
    </location>
</feature>
<dbReference type="AlphaFoldDB" id="A0A426YCK1"/>
<evidence type="ECO:0000313" key="3">
    <source>
        <dbReference type="Proteomes" id="UP000287651"/>
    </source>
</evidence>
<feature type="compositionally biased region" description="Basic and acidic residues" evidence="1">
    <location>
        <begin position="154"/>
        <end position="168"/>
    </location>
</feature>
<gene>
    <name evidence="2" type="ORF">B296_00052388</name>
</gene>
<feature type="compositionally biased region" description="Basic residues" evidence="1">
    <location>
        <begin position="138"/>
        <end position="153"/>
    </location>
</feature>
<feature type="compositionally biased region" description="Polar residues" evidence="1">
    <location>
        <begin position="119"/>
        <end position="132"/>
    </location>
</feature>
<dbReference type="Proteomes" id="UP000287651">
    <property type="component" value="Unassembled WGS sequence"/>
</dbReference>
<evidence type="ECO:0000256" key="1">
    <source>
        <dbReference type="SAM" id="MobiDB-lite"/>
    </source>
</evidence>
<evidence type="ECO:0000313" key="2">
    <source>
        <dbReference type="EMBL" id="RRT49451.1"/>
    </source>
</evidence>
<accession>A0A426YCK1</accession>
<comment type="caution">
    <text evidence="2">The sequence shown here is derived from an EMBL/GenBank/DDBJ whole genome shotgun (WGS) entry which is preliminary data.</text>
</comment>
<organism evidence="2 3">
    <name type="scientific">Ensete ventricosum</name>
    <name type="common">Abyssinian banana</name>
    <name type="synonym">Musa ensete</name>
    <dbReference type="NCBI Taxonomy" id="4639"/>
    <lineage>
        <taxon>Eukaryota</taxon>
        <taxon>Viridiplantae</taxon>
        <taxon>Streptophyta</taxon>
        <taxon>Embryophyta</taxon>
        <taxon>Tracheophyta</taxon>
        <taxon>Spermatophyta</taxon>
        <taxon>Magnoliopsida</taxon>
        <taxon>Liliopsida</taxon>
        <taxon>Zingiberales</taxon>
        <taxon>Musaceae</taxon>
        <taxon>Ensete</taxon>
    </lineage>
</organism>
<proteinExistence type="predicted"/>
<protein>
    <submittedName>
        <fullName evidence="2">Uncharacterized protein</fullName>
    </submittedName>
</protein>